<dbReference type="InterPro" id="IPR045428">
    <property type="entry name" value="EACC1"/>
</dbReference>
<evidence type="ECO:0000313" key="3">
    <source>
        <dbReference type="Proteomes" id="UP000033393"/>
    </source>
</evidence>
<accession>A0A0F0GFA9</accession>
<dbReference type="EMBL" id="JYJG01000559">
    <property type="protein sequence ID" value="KJK33264.1"/>
    <property type="molecule type" value="Genomic_DNA"/>
</dbReference>
<evidence type="ECO:0000313" key="2">
    <source>
        <dbReference type="EMBL" id="KJK33264.1"/>
    </source>
</evidence>
<feature type="region of interest" description="Disordered" evidence="1">
    <location>
        <begin position="92"/>
        <end position="113"/>
    </location>
</feature>
<dbReference type="OrthoDB" id="3400184at2"/>
<evidence type="ECO:0000256" key="1">
    <source>
        <dbReference type="SAM" id="MobiDB-lite"/>
    </source>
</evidence>
<organism evidence="2 3">
    <name type="scientific">Lentzea aerocolonigenes</name>
    <name type="common">Lechevalieria aerocolonigenes</name>
    <name type="synonym">Saccharothrix aerocolonigenes</name>
    <dbReference type="NCBI Taxonomy" id="68170"/>
    <lineage>
        <taxon>Bacteria</taxon>
        <taxon>Bacillati</taxon>
        <taxon>Actinomycetota</taxon>
        <taxon>Actinomycetes</taxon>
        <taxon>Pseudonocardiales</taxon>
        <taxon>Pseudonocardiaceae</taxon>
        <taxon>Lentzea</taxon>
    </lineage>
</organism>
<dbReference type="AlphaFoldDB" id="A0A0F0GFA9"/>
<comment type="caution">
    <text evidence="2">The sequence shown here is derived from an EMBL/GenBank/DDBJ whole genome shotgun (WGS) entry which is preliminary data.</text>
</comment>
<name>A0A0F0GFA9_LENAE</name>
<protein>
    <submittedName>
        <fullName evidence="2">Uncharacterized protein</fullName>
    </submittedName>
</protein>
<sequence>MPGESPETVTITVDGHRTGLESLWDWLRHEPELRGRLRAVTPAAPDGAMGSGVELVVVASAPALDVLARSIPVWLAQRESGATVTIKAPDGRSVTATQDIDPAQPLRDLLGTG</sequence>
<dbReference type="PATRIC" id="fig|68170.10.peg.3067"/>
<dbReference type="Pfam" id="PF19953">
    <property type="entry name" value="EACC1"/>
    <property type="match status" value="1"/>
</dbReference>
<keyword evidence="3" id="KW-1185">Reference proteome</keyword>
<dbReference type="Proteomes" id="UP000033393">
    <property type="component" value="Unassembled WGS sequence"/>
</dbReference>
<gene>
    <name evidence="2" type="ORF">UK23_46840</name>
</gene>
<dbReference type="RefSeq" id="WP_045318341.1">
    <property type="nucleotide sequence ID" value="NZ_JYJG01000559.1"/>
</dbReference>
<reference evidence="2 3" key="1">
    <citation type="submission" date="2015-02" db="EMBL/GenBank/DDBJ databases">
        <authorList>
            <person name="Ju K.-S."/>
            <person name="Doroghazi J.R."/>
            <person name="Metcalf W."/>
        </authorList>
    </citation>
    <scope>NUCLEOTIDE SEQUENCE [LARGE SCALE GENOMIC DNA]</scope>
    <source>
        <strain evidence="2 3">NRRL B-16140</strain>
    </source>
</reference>
<proteinExistence type="predicted"/>